<dbReference type="InterPro" id="IPR014969">
    <property type="entry name" value="DNA_S_DndE"/>
</dbReference>
<proteinExistence type="predicted"/>
<gene>
    <name evidence="6" type="ORF">GCM10007913_40090</name>
</gene>
<evidence type="ECO:0000256" key="2">
    <source>
        <dbReference type="ARBA" id="ARBA00022840"/>
    </source>
</evidence>
<protein>
    <recommendedName>
        <fullName evidence="5">FtsK domain-containing protein</fullName>
    </recommendedName>
</protein>
<feature type="domain" description="FtsK" evidence="5">
    <location>
        <begin position="265"/>
        <end position="448"/>
    </location>
</feature>
<dbReference type="RefSeq" id="WP_284393872.1">
    <property type="nucleotide sequence ID" value="NZ_BSNG01000003.1"/>
</dbReference>
<dbReference type="SMART" id="SM00382">
    <property type="entry name" value="AAA"/>
    <property type="match status" value="1"/>
</dbReference>
<organism evidence="6 7">
    <name type="scientific">Devosia yakushimensis</name>
    <dbReference type="NCBI Taxonomy" id="470028"/>
    <lineage>
        <taxon>Bacteria</taxon>
        <taxon>Pseudomonadati</taxon>
        <taxon>Pseudomonadota</taxon>
        <taxon>Alphaproteobacteria</taxon>
        <taxon>Hyphomicrobiales</taxon>
        <taxon>Devosiaceae</taxon>
        <taxon>Devosia</taxon>
    </lineage>
</organism>
<dbReference type="EMBL" id="BSNG01000003">
    <property type="protein sequence ID" value="GLQ12077.1"/>
    <property type="molecule type" value="Genomic_DNA"/>
</dbReference>
<dbReference type="Pfam" id="PF08870">
    <property type="entry name" value="DndE"/>
    <property type="match status" value="1"/>
</dbReference>
<name>A0ABQ5UJ54_9HYPH</name>
<dbReference type="InterPro" id="IPR003593">
    <property type="entry name" value="AAA+_ATPase"/>
</dbReference>
<dbReference type="CDD" id="cd01127">
    <property type="entry name" value="TrwB_TraG_TraD_VirD4"/>
    <property type="match status" value="1"/>
</dbReference>
<evidence type="ECO:0000313" key="7">
    <source>
        <dbReference type="Proteomes" id="UP001161406"/>
    </source>
</evidence>
<dbReference type="Pfam" id="PF01580">
    <property type="entry name" value="FtsK_SpoIIIE"/>
    <property type="match status" value="1"/>
</dbReference>
<dbReference type="InterPro" id="IPR002543">
    <property type="entry name" value="FtsK_dom"/>
</dbReference>
<dbReference type="PROSITE" id="PS50901">
    <property type="entry name" value="FTSK"/>
    <property type="match status" value="1"/>
</dbReference>
<dbReference type="SUPFAM" id="SSF52540">
    <property type="entry name" value="P-loop containing nucleoside triphosphate hydrolases"/>
    <property type="match status" value="1"/>
</dbReference>
<evidence type="ECO:0000256" key="3">
    <source>
        <dbReference type="ARBA" id="ARBA00024784"/>
    </source>
</evidence>
<reference evidence="6" key="2">
    <citation type="submission" date="2023-01" db="EMBL/GenBank/DDBJ databases">
        <title>Draft genome sequence of Devosia yakushimensis strain NBRC 103855.</title>
        <authorList>
            <person name="Sun Q."/>
            <person name="Mori K."/>
        </authorList>
    </citation>
    <scope>NUCLEOTIDE SEQUENCE</scope>
    <source>
        <strain evidence="6">NBRC 103855</strain>
    </source>
</reference>
<dbReference type="Gene3D" id="3.40.50.300">
    <property type="entry name" value="P-loop containing nucleotide triphosphate hydrolases"/>
    <property type="match status" value="1"/>
</dbReference>
<dbReference type="InterPro" id="IPR050206">
    <property type="entry name" value="FtsK/SpoIIIE/SftA"/>
</dbReference>
<evidence type="ECO:0000313" key="6">
    <source>
        <dbReference type="EMBL" id="GLQ12077.1"/>
    </source>
</evidence>
<evidence type="ECO:0000256" key="1">
    <source>
        <dbReference type="ARBA" id="ARBA00022741"/>
    </source>
</evidence>
<dbReference type="PANTHER" id="PTHR22683">
    <property type="entry name" value="SPORULATION PROTEIN RELATED"/>
    <property type="match status" value="1"/>
</dbReference>
<feature type="binding site" evidence="4">
    <location>
        <begin position="282"/>
        <end position="289"/>
    </location>
    <ligand>
        <name>ATP</name>
        <dbReference type="ChEBI" id="CHEBI:30616"/>
    </ligand>
</feature>
<sequence length="492" mass="53363">MVARVQLTEKDKKFIEEVMTAGWGRPGLDYWTVARLALARSLQQTTAPDPEMFPILSVQDEGIQLHAAQLIGETKPGDDDYSDVYRALISVYEGRDLFADEVAFHAALQRHVRRGLATMATEWASGTDLNHYLLQDLFTDGAQNGEVAAELGDQVTRIMAEMGVDGRLVRTEQGPRLTRFTFQLSQLDDLNRLKRGEEKLAFGLGLGDRAATVSSAPVERQVLVDIPRAVSQWRTVDWNDVKGSLRSDEARAMTLPICLGTNVLGAPLLIDLAEAPHLFLGGTTGSGKSMTLHAILLSLLALEAPPDLLLIDPKAVEFAGYRGLKNLLPPGVVTSVGDAFTALNGLIEEMNRRQDAFAELEVRDLAEAQAAGSGLRRIVAVIDELGDLFMQSDDIQIPLIRLAQKARSAGIHLVLATQRPEAATFPGMLRSNVPSRVALTVQKGAESRIILDEGGAENLLGRGDMLVKFSGRQIVRAHGARIQPSDISGAVG</sequence>
<evidence type="ECO:0000259" key="5">
    <source>
        <dbReference type="PROSITE" id="PS50901"/>
    </source>
</evidence>
<accession>A0ABQ5UJ54</accession>
<comment type="caution">
    <text evidence="6">The sequence shown here is derived from an EMBL/GenBank/DDBJ whole genome shotgun (WGS) entry which is preliminary data.</text>
</comment>
<dbReference type="Proteomes" id="UP001161406">
    <property type="component" value="Unassembled WGS sequence"/>
</dbReference>
<keyword evidence="2 4" id="KW-0067">ATP-binding</keyword>
<reference evidence="6" key="1">
    <citation type="journal article" date="2014" name="Int. J. Syst. Evol. Microbiol.">
        <title>Complete genome of a new Firmicutes species belonging to the dominant human colonic microbiota ('Ruminococcus bicirculans') reveals two chromosomes and a selective capacity to utilize plant glucans.</title>
        <authorList>
            <consortium name="NISC Comparative Sequencing Program"/>
            <person name="Wegmann U."/>
            <person name="Louis P."/>
            <person name="Goesmann A."/>
            <person name="Henrissat B."/>
            <person name="Duncan S.H."/>
            <person name="Flint H.J."/>
        </authorList>
    </citation>
    <scope>NUCLEOTIDE SEQUENCE</scope>
    <source>
        <strain evidence="6">NBRC 103855</strain>
    </source>
</reference>
<keyword evidence="1 4" id="KW-0547">Nucleotide-binding</keyword>
<evidence type="ECO:0000256" key="4">
    <source>
        <dbReference type="PROSITE-ProRule" id="PRU00289"/>
    </source>
</evidence>
<keyword evidence="7" id="KW-1185">Reference proteome</keyword>
<dbReference type="InterPro" id="IPR027417">
    <property type="entry name" value="P-loop_NTPase"/>
</dbReference>
<comment type="function">
    <text evidence="3">Essential cell division protein that coordinates cell division and chromosome segregation. The N-terminus is involved in assembly of the cell-division machinery. The C-terminus functions as a DNA motor that moves dsDNA in an ATP-dependent manner towards the dif recombination site, which is located within the replication terminus region. Translocation stops specifically at Xer-dif sites, where FtsK interacts with the Xer recombinase, allowing activation of chromosome unlinking by recombination. FtsK orienting polar sequences (KOPS) guide the direction of DNA translocation. FtsK can remove proteins from DNA as it translocates, but translocation stops specifically at XerCD-dif site, thereby preventing removal of XerC and XerD from dif.</text>
</comment>
<dbReference type="PANTHER" id="PTHR22683:SF41">
    <property type="entry name" value="DNA TRANSLOCASE FTSK"/>
    <property type="match status" value="1"/>
</dbReference>